<keyword evidence="4" id="KW-1003">Cell membrane</keyword>
<dbReference type="PANTHER" id="PTHR34702:SF1">
    <property type="entry name" value="NA(+)_H(+) ANTIPORTER SUBUNIT F"/>
    <property type="match status" value="1"/>
</dbReference>
<feature type="compositionally biased region" description="Polar residues" evidence="8">
    <location>
        <begin position="102"/>
        <end position="116"/>
    </location>
</feature>
<dbReference type="Proteomes" id="UP000283000">
    <property type="component" value="Chromosome"/>
</dbReference>
<evidence type="ECO:0000313" key="14">
    <source>
        <dbReference type="Proteomes" id="UP000217881"/>
    </source>
</evidence>
<evidence type="ECO:0000256" key="2">
    <source>
        <dbReference type="ARBA" id="ARBA00009212"/>
    </source>
</evidence>
<accession>A0A1D7W9C3</accession>
<dbReference type="OrthoDB" id="3733837at2"/>
<evidence type="ECO:0000256" key="4">
    <source>
        <dbReference type="ARBA" id="ARBA00022475"/>
    </source>
</evidence>
<feature type="region of interest" description="Disordered" evidence="8">
    <location>
        <begin position="89"/>
        <end position="236"/>
    </location>
</feature>
<dbReference type="AlphaFoldDB" id="A0A1D7W9C3"/>
<evidence type="ECO:0000313" key="12">
    <source>
        <dbReference type="EMBL" id="PCC54394.1"/>
    </source>
</evidence>
<reference evidence="13" key="2">
    <citation type="submission" date="2016-09" db="EMBL/GenBank/DDBJ databases">
        <title>Complete Genome Sequence of Brevibacterium linens SMQ-1335.</title>
        <authorList>
            <person name="de Melo A.G."/>
            <person name="Labrie S.J."/>
            <person name="Dumaresq J."/>
            <person name="Roberts R.J."/>
            <person name="Tremblay D.M."/>
            <person name="Moineau S."/>
        </authorList>
    </citation>
    <scope>NUCLEOTIDE SEQUENCE [LARGE SCALE GENOMIC DNA]</scope>
    <source>
        <strain evidence="13">SMQ-1335</strain>
    </source>
</reference>
<dbReference type="RefSeq" id="WP_069601074.1">
    <property type="nucleotide sequence ID" value="NZ_CP017150.1"/>
</dbReference>
<dbReference type="Proteomes" id="UP000217881">
    <property type="component" value="Unassembled WGS sequence"/>
</dbReference>
<evidence type="ECO:0000256" key="5">
    <source>
        <dbReference type="ARBA" id="ARBA00022692"/>
    </source>
</evidence>
<dbReference type="GeneID" id="60907893"/>
<keyword evidence="7 9" id="KW-0472">Membrane</keyword>
<accession>A0A2A3ZS66</accession>
<dbReference type="InterPro" id="IPR007208">
    <property type="entry name" value="MrpF/PhaF-like"/>
</dbReference>
<evidence type="ECO:0000256" key="6">
    <source>
        <dbReference type="ARBA" id="ARBA00022989"/>
    </source>
</evidence>
<gene>
    <name evidence="10" type="ORF">BLSMQ_3660</name>
    <name evidence="12" type="ORF">CIK59_06580</name>
    <name evidence="11" type="ORF">CXR23_19325</name>
</gene>
<dbReference type="GO" id="GO:0005886">
    <property type="term" value="C:plasma membrane"/>
    <property type="evidence" value="ECO:0007669"/>
    <property type="project" value="UniProtKB-SubCell"/>
</dbReference>
<dbReference type="Proteomes" id="UP000094793">
    <property type="component" value="Chromosome"/>
</dbReference>
<keyword evidence="6 9" id="KW-1133">Transmembrane helix</keyword>
<reference evidence="10" key="1">
    <citation type="submission" date="2016-09" db="EMBL/GenBank/DDBJ databases">
        <title>Complete Genome Sequence of Brevibacterium aurantiacum SMQ-1335.</title>
        <authorList>
            <person name="de Melo A.G."/>
            <person name="Labrie S.J."/>
            <person name="Dumaresq J."/>
            <person name="Roberts R.J."/>
            <person name="Tremblay D.M."/>
            <person name="Moineau S."/>
        </authorList>
    </citation>
    <scope>NUCLEOTIDE SEQUENCE</scope>
    <source>
        <strain evidence="10">SMQ-1335</strain>
    </source>
</reference>
<keyword evidence="5 9" id="KW-0812">Transmembrane</keyword>
<comment type="subcellular location">
    <subcellularLocation>
        <location evidence="1">Cell membrane</location>
        <topology evidence="1">Multi-pass membrane protein</topology>
    </subcellularLocation>
</comment>
<feature type="transmembrane region" description="Helical" evidence="9">
    <location>
        <begin position="38"/>
        <end position="58"/>
    </location>
</feature>
<reference evidence="11 15" key="4">
    <citation type="submission" date="2017-12" db="EMBL/GenBank/DDBJ databases">
        <authorList>
            <person name="Levesque S."/>
        </authorList>
    </citation>
    <scope>NUCLEOTIDE SEQUENCE [LARGE SCALE GENOMIC DNA]</scope>
    <source>
        <strain evidence="11 15">SMQ-1417</strain>
    </source>
</reference>
<dbReference type="eggNOG" id="COG2212">
    <property type="taxonomic scope" value="Bacteria"/>
</dbReference>
<evidence type="ECO:0000256" key="8">
    <source>
        <dbReference type="SAM" id="MobiDB-lite"/>
    </source>
</evidence>
<dbReference type="EMBL" id="CP017150">
    <property type="protein sequence ID" value="AOP55358.1"/>
    <property type="molecule type" value="Genomic_DNA"/>
</dbReference>
<reference evidence="12 14" key="3">
    <citation type="journal article" date="2017" name="Elife">
        <title>Extensive horizontal gene transfer in cheese-associated bacteria.</title>
        <authorList>
            <person name="Bonham K.S."/>
            <person name="Wolfe B.E."/>
            <person name="Dutton R.J."/>
        </authorList>
    </citation>
    <scope>NUCLEOTIDE SEQUENCE [LARGE SCALE GENOMIC DNA]</scope>
    <source>
        <strain evidence="12 14">738_8</strain>
    </source>
</reference>
<dbReference type="KEGG" id="blin:BLSMQ_3660"/>
<dbReference type="Pfam" id="PF04066">
    <property type="entry name" value="MrpF_PhaF"/>
    <property type="match status" value="1"/>
</dbReference>
<sequence length="236" mass="24368">MSQIVLDTLVFVASVLLAASAIIALYRIVRGPSILDRMIATDVVLASIMCGLGGFMALSGRTDLLPVLIVLAMLGFVGSVSVSRYVSKSDSMTPGAEVGSLSDFSSSDWHMPTESTGEGDRQGDAQSRPPAESDNEDAWPDDVARGIYDSPDGPEAITVQADEEPVTVGLDQGTDPGTDGEGLGTGPDSGPDDSDDGARTGSEAADDHAARDPDEHAAREADDAARDTDDGGGGRR</sequence>
<dbReference type="EMBL" id="NRHA01000009">
    <property type="protein sequence ID" value="PCC54394.1"/>
    <property type="molecule type" value="Genomic_DNA"/>
</dbReference>
<evidence type="ECO:0000313" key="11">
    <source>
        <dbReference type="EMBL" id="AZT95030.1"/>
    </source>
</evidence>
<evidence type="ECO:0000256" key="7">
    <source>
        <dbReference type="ARBA" id="ARBA00023136"/>
    </source>
</evidence>
<keyword evidence="3" id="KW-0813">Transport</keyword>
<name>A0A1D7W9C3_BREAU</name>
<evidence type="ECO:0000313" key="13">
    <source>
        <dbReference type="Proteomes" id="UP000094793"/>
    </source>
</evidence>
<organism evidence="10 13">
    <name type="scientific">Brevibacterium aurantiacum</name>
    <dbReference type="NCBI Taxonomy" id="273384"/>
    <lineage>
        <taxon>Bacteria</taxon>
        <taxon>Bacillati</taxon>
        <taxon>Actinomycetota</taxon>
        <taxon>Actinomycetes</taxon>
        <taxon>Micrococcales</taxon>
        <taxon>Brevibacteriaceae</taxon>
        <taxon>Brevibacterium</taxon>
    </lineage>
</organism>
<reference evidence="11 15" key="5">
    <citation type="submission" date="2019-01" db="EMBL/GenBank/DDBJ databases">
        <title>Comparative genomic analysis of Brevibacterium aurantiacum sheds light on its evolution and its adaptation to smear-ripened cheeses.</title>
        <authorList>
            <person name="Moineau S."/>
        </authorList>
    </citation>
    <scope>NUCLEOTIDE SEQUENCE [LARGE SCALE GENOMIC DNA]</scope>
    <source>
        <strain evidence="11 15">SMQ-1417</strain>
    </source>
</reference>
<evidence type="ECO:0000256" key="9">
    <source>
        <dbReference type="SAM" id="Phobius"/>
    </source>
</evidence>
<proteinExistence type="inferred from homology"/>
<feature type="transmembrane region" description="Helical" evidence="9">
    <location>
        <begin position="6"/>
        <end position="26"/>
    </location>
</feature>
<feature type="transmembrane region" description="Helical" evidence="9">
    <location>
        <begin position="64"/>
        <end position="82"/>
    </location>
</feature>
<evidence type="ECO:0000313" key="10">
    <source>
        <dbReference type="EMBL" id="AOP55358.1"/>
    </source>
</evidence>
<comment type="similarity">
    <text evidence="2">Belongs to the CPA3 antiporters (TC 2.A.63) subunit F family.</text>
</comment>
<dbReference type="PATRIC" id="fig|1703.10.peg.3776"/>
<dbReference type="EMBL" id="CP025330">
    <property type="protein sequence ID" value="AZT95030.1"/>
    <property type="molecule type" value="Genomic_DNA"/>
</dbReference>
<protein>
    <submittedName>
        <fullName evidence="10">Na(+) H(+) antiporter subunit F</fullName>
    </submittedName>
    <submittedName>
        <fullName evidence="11">Sodium:proton antiporter</fullName>
    </submittedName>
</protein>
<dbReference type="PANTHER" id="PTHR34702">
    <property type="entry name" value="NA(+)/H(+) ANTIPORTER SUBUNIT F1"/>
    <property type="match status" value="1"/>
</dbReference>
<evidence type="ECO:0000313" key="15">
    <source>
        <dbReference type="Proteomes" id="UP000283000"/>
    </source>
</evidence>
<evidence type="ECO:0000256" key="1">
    <source>
        <dbReference type="ARBA" id="ARBA00004651"/>
    </source>
</evidence>
<evidence type="ECO:0000256" key="3">
    <source>
        <dbReference type="ARBA" id="ARBA00022448"/>
    </source>
</evidence>
<feature type="compositionally biased region" description="Basic and acidic residues" evidence="8">
    <location>
        <begin position="205"/>
        <end position="236"/>
    </location>
</feature>
<dbReference type="GO" id="GO:0015385">
    <property type="term" value="F:sodium:proton antiporter activity"/>
    <property type="evidence" value="ECO:0007669"/>
    <property type="project" value="TreeGrafter"/>
</dbReference>